<dbReference type="InterPro" id="IPR011944">
    <property type="entry name" value="Steroid_delta5-4_isomerase"/>
</dbReference>
<dbReference type="RefSeq" id="WP_219927178.1">
    <property type="nucleotide sequence ID" value="NZ_PVNH01000004.1"/>
</dbReference>
<dbReference type="SUPFAM" id="SSF54427">
    <property type="entry name" value="NTF2-like"/>
    <property type="match status" value="1"/>
</dbReference>
<dbReference type="Proteomes" id="UP000238362">
    <property type="component" value="Unassembled WGS sequence"/>
</dbReference>
<dbReference type="EMBL" id="PVNH01000004">
    <property type="protein sequence ID" value="PRX48643.1"/>
    <property type="molecule type" value="Genomic_DNA"/>
</dbReference>
<accession>A0A2T0LX90</accession>
<organism evidence="2 3">
    <name type="scientific">Prauserella shujinwangii</name>
    <dbReference type="NCBI Taxonomy" id="1453103"/>
    <lineage>
        <taxon>Bacteria</taxon>
        <taxon>Bacillati</taxon>
        <taxon>Actinomycetota</taxon>
        <taxon>Actinomycetes</taxon>
        <taxon>Pseudonocardiales</taxon>
        <taxon>Pseudonocardiaceae</taxon>
        <taxon>Prauserella</taxon>
    </lineage>
</organism>
<sequence>MTETSTVAPVVGDTAAGHDADIAAIERIIADTERAFNTNDAELLTAHFARNASVVNAAGMRTTGRDELLRVSREGLAGPLRDQYARYELLDVLFVRPDVALAHKGARAITADGEPLDVEHAMLALYVLVKERDRWWVVARQNTIVPG</sequence>
<dbReference type="NCBIfam" id="TIGR02246">
    <property type="entry name" value="SgcJ/EcaC family oxidoreductase"/>
    <property type="match status" value="1"/>
</dbReference>
<dbReference type="Gene3D" id="3.10.450.50">
    <property type="match status" value="1"/>
</dbReference>
<proteinExistence type="predicted"/>
<dbReference type="AlphaFoldDB" id="A0A2T0LX90"/>
<dbReference type="InterPro" id="IPR027843">
    <property type="entry name" value="DUF4440"/>
</dbReference>
<dbReference type="InterPro" id="IPR032710">
    <property type="entry name" value="NTF2-like_dom_sf"/>
</dbReference>
<keyword evidence="3" id="KW-1185">Reference proteome</keyword>
<comment type="caution">
    <text evidence="2">The sequence shown here is derived from an EMBL/GenBank/DDBJ whole genome shotgun (WGS) entry which is preliminary data.</text>
</comment>
<evidence type="ECO:0000313" key="2">
    <source>
        <dbReference type="EMBL" id="PRX48643.1"/>
    </source>
</evidence>
<protein>
    <submittedName>
        <fullName evidence="2">Uncharacterized protein (TIGR02246 family)</fullName>
    </submittedName>
</protein>
<name>A0A2T0LX90_9PSEU</name>
<evidence type="ECO:0000313" key="3">
    <source>
        <dbReference type="Proteomes" id="UP000238362"/>
    </source>
</evidence>
<gene>
    <name evidence="2" type="ORF">B0I33_104460</name>
</gene>
<dbReference type="Pfam" id="PF14534">
    <property type="entry name" value="DUF4440"/>
    <property type="match status" value="1"/>
</dbReference>
<evidence type="ECO:0000259" key="1">
    <source>
        <dbReference type="Pfam" id="PF14534"/>
    </source>
</evidence>
<reference evidence="2 3" key="1">
    <citation type="submission" date="2018-03" db="EMBL/GenBank/DDBJ databases">
        <title>Genomic Encyclopedia of Type Strains, Phase III (KMG-III): the genomes of soil and plant-associated and newly described type strains.</title>
        <authorList>
            <person name="Whitman W."/>
        </authorList>
    </citation>
    <scope>NUCLEOTIDE SEQUENCE [LARGE SCALE GENOMIC DNA]</scope>
    <source>
        <strain evidence="2 3">CGMCC 4.7125</strain>
    </source>
</reference>
<feature type="domain" description="DUF4440" evidence="1">
    <location>
        <begin position="25"/>
        <end position="137"/>
    </location>
</feature>